<keyword evidence="1" id="KW-0808">Transferase</keyword>
<keyword evidence="2" id="KW-1185">Reference proteome</keyword>
<dbReference type="InterPro" id="IPR009953">
    <property type="entry name" value="DRA_trans"/>
</dbReference>
<evidence type="ECO:0000313" key="2">
    <source>
        <dbReference type="Proteomes" id="UP000019184"/>
    </source>
</evidence>
<dbReference type="OrthoDB" id="183043at2"/>
<dbReference type="GO" id="GO:0009399">
    <property type="term" value="P:nitrogen fixation"/>
    <property type="evidence" value="ECO:0007669"/>
    <property type="project" value="InterPro"/>
</dbReference>
<dbReference type="EMBL" id="CBTK010000250">
    <property type="protein sequence ID" value="CDH46154.1"/>
    <property type="molecule type" value="Genomic_DNA"/>
</dbReference>
<sequence length="289" mass="33284">MTNVASCAVSDNLDIPCDPRLPREAYLSINHCNLPAAILGGLTFQRHPAPLLLDGVAELHVRLFRRLAVLAEPEARAQQFMDYVTVYFRLEALEEVGLTPGRPKSKLRGRADYLRMVRGWAFDTDSREGAVLKGWVESRFGLLTRYHGGLLNDRANDTYLHFMEARSHGLYNTNALEAQLDLLYTYCQYELYRQQLPEQTHLTLYRGFNRFSDDQVLHQADRRRWVVLLNNLSSFSTQRERAEEFGDHLLRAQVPISKVFFYNRVLPGMLKGEDEYVVIGGIYDVERLA</sequence>
<evidence type="ECO:0000313" key="1">
    <source>
        <dbReference type="EMBL" id="CDH46154.1"/>
    </source>
</evidence>
<dbReference type="GO" id="GO:0030701">
    <property type="term" value="F:NAD+-dinitrogen-reductase ADP-D-ribosyltransferase activity"/>
    <property type="evidence" value="ECO:0007669"/>
    <property type="project" value="UniProtKB-EC"/>
</dbReference>
<dbReference type="EC" id="2.4.2.37" evidence="1"/>
<dbReference type="RefSeq" id="WP_051497864.1">
    <property type="nucleotide sequence ID" value="NZ_CBTK010000250.1"/>
</dbReference>
<gene>
    <name evidence="1" type="ORF">BN874_360037</name>
</gene>
<organism evidence="1 2">
    <name type="scientific">Candidatus Contendobacter odensis Run_B_J11</name>
    <dbReference type="NCBI Taxonomy" id="1400861"/>
    <lineage>
        <taxon>Bacteria</taxon>
        <taxon>Pseudomonadati</taxon>
        <taxon>Pseudomonadota</taxon>
        <taxon>Gammaproteobacteria</taxon>
        <taxon>Candidatus Competibacteraceae</taxon>
        <taxon>Candidatus Contendibacter</taxon>
    </lineage>
</organism>
<dbReference type="Pfam" id="PF07357">
    <property type="entry name" value="DRAT"/>
    <property type="match status" value="1"/>
</dbReference>
<proteinExistence type="predicted"/>
<reference evidence="1 2" key="1">
    <citation type="journal article" date="2014" name="ISME J.">
        <title>Candidatus Competibacter-lineage genomes retrieved from metagenomes reveal functional metabolic diversity.</title>
        <authorList>
            <person name="McIlroy S.J."/>
            <person name="Albertsen M."/>
            <person name="Andresen E.K."/>
            <person name="Saunders A.M."/>
            <person name="Kristiansen R."/>
            <person name="Stokholm-Bjerregaard M."/>
            <person name="Nielsen K.L."/>
            <person name="Nielsen P.H."/>
        </authorList>
    </citation>
    <scope>NUCLEOTIDE SEQUENCE [LARGE SCALE GENOMIC DNA]</scope>
    <source>
        <strain evidence="1 2">Run_B_J11</strain>
    </source>
</reference>
<keyword evidence="1" id="KW-0328">Glycosyltransferase</keyword>
<name>A0A7U7GE47_9GAMM</name>
<dbReference type="AlphaFoldDB" id="A0A7U7GE47"/>
<protein>
    <submittedName>
        <fullName evidence="1">NAD(+)--dinitrogen-reductase ADP-D-ribosyltransferase</fullName>
        <ecNumber evidence="1">2.4.2.37</ecNumber>
    </submittedName>
</protein>
<dbReference type="Proteomes" id="UP000019184">
    <property type="component" value="Unassembled WGS sequence"/>
</dbReference>
<accession>A0A7U7GE47</accession>
<comment type="caution">
    <text evidence="1">The sequence shown here is derived from an EMBL/GenBank/DDBJ whole genome shotgun (WGS) entry which is preliminary data.</text>
</comment>